<dbReference type="Proteomes" id="UP000824890">
    <property type="component" value="Unassembled WGS sequence"/>
</dbReference>
<dbReference type="InterPro" id="IPR019188">
    <property type="entry name" value="SNAPC1"/>
</dbReference>
<feature type="non-terminal residue" evidence="2">
    <location>
        <position position="140"/>
    </location>
</feature>
<reference evidence="2 3" key="1">
    <citation type="submission" date="2021-05" db="EMBL/GenBank/DDBJ databases">
        <title>Genome Assembly of Synthetic Allotetraploid Brassica napus Reveals Homoeologous Exchanges between Subgenomes.</title>
        <authorList>
            <person name="Davis J.T."/>
        </authorList>
    </citation>
    <scope>NUCLEOTIDE SEQUENCE [LARGE SCALE GENOMIC DNA]</scope>
    <source>
        <strain evidence="3">cv. Da-Ae</strain>
        <tissue evidence="2">Seedling</tissue>
    </source>
</reference>
<sequence length="140" mass="15277">GILGVVTVTVTVIILVTEGILIFLVDVLGLIVEAKDKGVEIATAVGKQMLEKNVFIFGAVDYDEASTTEKLHQSISYRTHLCGGNEVDLSSMHKQSIEYAEAKKSTMKSAGEIVEIGDVKHIAEEKELMGEKVEKLKEEK</sequence>
<keyword evidence="3" id="KW-1185">Reference proteome</keyword>
<proteinExistence type="predicted"/>
<keyword evidence="1" id="KW-1133">Transmembrane helix</keyword>
<name>A0ABQ7ZPT1_BRANA</name>
<gene>
    <name evidence="2" type="ORF">HID58_058352</name>
</gene>
<keyword evidence="1" id="KW-0812">Transmembrane</keyword>
<comment type="caution">
    <text evidence="2">The sequence shown here is derived from an EMBL/GenBank/DDBJ whole genome shotgun (WGS) entry which is preliminary data.</text>
</comment>
<keyword evidence="1" id="KW-0472">Membrane</keyword>
<protein>
    <submittedName>
        <fullName evidence="2">Uncharacterized protein</fullName>
    </submittedName>
</protein>
<dbReference type="EMBL" id="JAGKQM010000014">
    <property type="protein sequence ID" value="KAH0882256.1"/>
    <property type="molecule type" value="Genomic_DNA"/>
</dbReference>
<evidence type="ECO:0000256" key="1">
    <source>
        <dbReference type="SAM" id="Phobius"/>
    </source>
</evidence>
<feature type="transmembrane region" description="Helical" evidence="1">
    <location>
        <begin position="6"/>
        <end position="32"/>
    </location>
</feature>
<evidence type="ECO:0000313" key="3">
    <source>
        <dbReference type="Proteomes" id="UP000824890"/>
    </source>
</evidence>
<dbReference type="Pfam" id="PF09808">
    <property type="entry name" value="SNAPC1"/>
    <property type="match status" value="1"/>
</dbReference>
<evidence type="ECO:0000313" key="2">
    <source>
        <dbReference type="EMBL" id="KAH0882256.1"/>
    </source>
</evidence>
<dbReference type="PANTHER" id="PTHR15131">
    <property type="entry name" value="SMALL NUCLEAR RNA ACTIVATING COMPLEX, POLYPEPTIDE 1"/>
    <property type="match status" value="1"/>
</dbReference>
<feature type="non-terminal residue" evidence="2">
    <location>
        <position position="1"/>
    </location>
</feature>
<dbReference type="PANTHER" id="PTHR15131:SF3">
    <property type="entry name" value="SNRNA-ACTIVATING PROTEIN COMPLEX SUBUNIT 1"/>
    <property type="match status" value="1"/>
</dbReference>
<organism evidence="2 3">
    <name type="scientific">Brassica napus</name>
    <name type="common">Rape</name>
    <dbReference type="NCBI Taxonomy" id="3708"/>
    <lineage>
        <taxon>Eukaryota</taxon>
        <taxon>Viridiplantae</taxon>
        <taxon>Streptophyta</taxon>
        <taxon>Embryophyta</taxon>
        <taxon>Tracheophyta</taxon>
        <taxon>Spermatophyta</taxon>
        <taxon>Magnoliopsida</taxon>
        <taxon>eudicotyledons</taxon>
        <taxon>Gunneridae</taxon>
        <taxon>Pentapetalae</taxon>
        <taxon>rosids</taxon>
        <taxon>malvids</taxon>
        <taxon>Brassicales</taxon>
        <taxon>Brassicaceae</taxon>
        <taxon>Brassiceae</taxon>
        <taxon>Brassica</taxon>
    </lineage>
</organism>
<accession>A0ABQ7ZPT1</accession>